<keyword evidence="3" id="KW-1185">Reference proteome</keyword>
<accession>A0ABQ5ANG2</accession>
<name>A0ABQ5ANG2_9ASTR</name>
<proteinExistence type="predicted"/>
<feature type="region of interest" description="Disordered" evidence="1">
    <location>
        <begin position="402"/>
        <end position="427"/>
    </location>
</feature>
<organism evidence="2 3">
    <name type="scientific">Tanacetum coccineum</name>
    <dbReference type="NCBI Taxonomy" id="301880"/>
    <lineage>
        <taxon>Eukaryota</taxon>
        <taxon>Viridiplantae</taxon>
        <taxon>Streptophyta</taxon>
        <taxon>Embryophyta</taxon>
        <taxon>Tracheophyta</taxon>
        <taxon>Spermatophyta</taxon>
        <taxon>Magnoliopsida</taxon>
        <taxon>eudicotyledons</taxon>
        <taxon>Gunneridae</taxon>
        <taxon>Pentapetalae</taxon>
        <taxon>asterids</taxon>
        <taxon>campanulids</taxon>
        <taxon>Asterales</taxon>
        <taxon>Asteraceae</taxon>
        <taxon>Asteroideae</taxon>
        <taxon>Anthemideae</taxon>
        <taxon>Anthemidinae</taxon>
        <taxon>Tanacetum</taxon>
    </lineage>
</organism>
<gene>
    <name evidence="2" type="ORF">Tco_0838672</name>
</gene>
<evidence type="ECO:0000313" key="2">
    <source>
        <dbReference type="EMBL" id="GJT04210.1"/>
    </source>
</evidence>
<reference evidence="2" key="2">
    <citation type="submission" date="2022-01" db="EMBL/GenBank/DDBJ databases">
        <authorList>
            <person name="Yamashiro T."/>
            <person name="Shiraishi A."/>
            <person name="Satake H."/>
            <person name="Nakayama K."/>
        </authorList>
    </citation>
    <scope>NUCLEOTIDE SEQUENCE</scope>
</reference>
<feature type="compositionally biased region" description="Polar residues" evidence="1">
    <location>
        <begin position="101"/>
        <end position="121"/>
    </location>
</feature>
<dbReference type="Proteomes" id="UP001151760">
    <property type="component" value="Unassembled WGS sequence"/>
</dbReference>
<feature type="region of interest" description="Disordered" evidence="1">
    <location>
        <begin position="1"/>
        <end position="41"/>
    </location>
</feature>
<feature type="region of interest" description="Disordered" evidence="1">
    <location>
        <begin position="96"/>
        <end position="143"/>
    </location>
</feature>
<reference evidence="2" key="1">
    <citation type="journal article" date="2022" name="Int. J. Mol. Sci.">
        <title>Draft Genome of Tanacetum Coccineum: Genomic Comparison of Closely Related Tanacetum-Family Plants.</title>
        <authorList>
            <person name="Yamashiro T."/>
            <person name="Shiraishi A."/>
            <person name="Nakayama K."/>
            <person name="Satake H."/>
        </authorList>
    </citation>
    <scope>NUCLEOTIDE SEQUENCE</scope>
</reference>
<sequence>MGKPVLQPHRNQSVVRQPTTFKSERPRISKPRFASQVDVNNDLSKPVTTHYLPKERESAVVNPHYVIASNESRNSSKNIPRFSSNDMVHNHYLDEARKKTQANGRNSEPSVMPSSRSQRTANDCKPKPRSNTQTSRNWHASKNSCVTTKTVPIAEQSRISRNFFDSKHFVCSTCQKCVVNVNHDHCVTKFLNKVNSRAKVPFNKTMNRNKLVEQISIAKKPDRQIPKGHSWFQKLSLQQTKTATSQQELELLFSPMYEEYFNAGNPSVSKSSALSDNLQQHDTQPTANIPPTSKTINPPTNFNAEENMTFCYEKQASMVVLHETEFIQRWRWRHLIPAESDSLPHAHAQSTKTYYKHQDPRIKKAQELKTKTSANSDIKDNSSETKLRGRLLESFQKDAKYEHVGQDIRSQGGKDNQDKQRKRFRDLEIKDEVKRQLQRLKIKDHTAEGTSL</sequence>
<feature type="compositionally biased region" description="Polar residues" evidence="1">
    <location>
        <begin position="9"/>
        <end position="21"/>
    </location>
</feature>
<feature type="region of interest" description="Disordered" evidence="1">
    <location>
        <begin position="366"/>
        <end position="385"/>
    </location>
</feature>
<evidence type="ECO:0000256" key="1">
    <source>
        <dbReference type="SAM" id="MobiDB-lite"/>
    </source>
</evidence>
<feature type="compositionally biased region" description="Basic and acidic residues" evidence="1">
    <location>
        <begin position="415"/>
        <end position="427"/>
    </location>
</feature>
<feature type="compositionally biased region" description="Polar residues" evidence="1">
    <location>
        <begin position="129"/>
        <end position="143"/>
    </location>
</feature>
<evidence type="ECO:0000313" key="3">
    <source>
        <dbReference type="Proteomes" id="UP001151760"/>
    </source>
</evidence>
<comment type="caution">
    <text evidence="2">The sequence shown here is derived from an EMBL/GenBank/DDBJ whole genome shotgun (WGS) entry which is preliminary data.</text>
</comment>
<dbReference type="EMBL" id="BQNB010012492">
    <property type="protein sequence ID" value="GJT04210.1"/>
    <property type="molecule type" value="Genomic_DNA"/>
</dbReference>
<protein>
    <submittedName>
        <fullName evidence="2">Uncharacterized protein</fullName>
    </submittedName>
</protein>